<feature type="domain" description="Antitoxin Xre/MbcA/ParS-like toxin-binding" evidence="1">
    <location>
        <begin position="36"/>
        <end position="80"/>
    </location>
</feature>
<gene>
    <name evidence="2" type="ORF">EKG38_22300</name>
</gene>
<name>A0A3S0IL96_9GAMM</name>
<dbReference type="Proteomes" id="UP000267448">
    <property type="component" value="Unassembled WGS sequence"/>
</dbReference>
<evidence type="ECO:0000313" key="3">
    <source>
        <dbReference type="Proteomes" id="UP000267448"/>
    </source>
</evidence>
<reference evidence="2 3" key="1">
    <citation type="submission" date="2018-12" db="EMBL/GenBank/DDBJ databases">
        <authorList>
            <person name="Yu L."/>
        </authorList>
    </citation>
    <scope>NUCLEOTIDE SEQUENCE [LARGE SCALE GENOMIC DNA]</scope>
    <source>
        <strain evidence="2 3">HAW-EB2</strain>
    </source>
</reference>
<dbReference type="AlphaFoldDB" id="A0A3S0IL96"/>
<protein>
    <submittedName>
        <fullName evidence="2">DUF2384 domain-containing protein</fullName>
    </submittedName>
</protein>
<keyword evidence="3" id="KW-1185">Reference proteome</keyword>
<accession>A0A3S0IL96</accession>
<dbReference type="RefSeq" id="WP_126523191.1">
    <property type="nucleotide sequence ID" value="NZ_RXNU01000019.1"/>
</dbReference>
<organism evidence="2 3">
    <name type="scientific">Shewanella canadensis</name>
    <dbReference type="NCBI Taxonomy" id="271096"/>
    <lineage>
        <taxon>Bacteria</taxon>
        <taxon>Pseudomonadati</taxon>
        <taxon>Pseudomonadota</taxon>
        <taxon>Gammaproteobacteria</taxon>
        <taxon>Alteromonadales</taxon>
        <taxon>Shewanellaceae</taxon>
        <taxon>Shewanella</taxon>
    </lineage>
</organism>
<sequence>MVDVSKSRELLEKAIGQYFSENEKKYIYPLLLNWSGNADNIISWFENEPIPAFGNKTAKSLCGSGQAEQVIEYLKAIESGGFA</sequence>
<dbReference type="InterPro" id="IPR024467">
    <property type="entry name" value="Xre/MbcA/ParS-like_toxin-bd"/>
</dbReference>
<dbReference type="OrthoDB" id="6266907at2"/>
<proteinExistence type="predicted"/>
<evidence type="ECO:0000313" key="2">
    <source>
        <dbReference type="EMBL" id="RTR36721.1"/>
    </source>
</evidence>
<dbReference type="Pfam" id="PF09722">
    <property type="entry name" value="Xre_MbcA_ParS_C"/>
    <property type="match status" value="1"/>
</dbReference>
<dbReference type="EMBL" id="RXNU01000019">
    <property type="protein sequence ID" value="RTR36721.1"/>
    <property type="molecule type" value="Genomic_DNA"/>
</dbReference>
<comment type="caution">
    <text evidence="2">The sequence shown here is derived from an EMBL/GenBank/DDBJ whole genome shotgun (WGS) entry which is preliminary data.</text>
</comment>
<evidence type="ECO:0000259" key="1">
    <source>
        <dbReference type="Pfam" id="PF09722"/>
    </source>
</evidence>